<dbReference type="EMBL" id="JBIQWL010000001">
    <property type="protein sequence ID" value="MFH8248866.1"/>
    <property type="molecule type" value="Genomic_DNA"/>
</dbReference>
<feature type="chain" id="PRO_5045105490" evidence="1">
    <location>
        <begin position="27"/>
        <end position="78"/>
    </location>
</feature>
<organism evidence="2 3">
    <name type="scientific">Microbacterium alkaliflavum</name>
    <dbReference type="NCBI Taxonomy" id="3248839"/>
    <lineage>
        <taxon>Bacteria</taxon>
        <taxon>Bacillati</taxon>
        <taxon>Actinomycetota</taxon>
        <taxon>Actinomycetes</taxon>
        <taxon>Micrococcales</taxon>
        <taxon>Microbacteriaceae</taxon>
        <taxon>Microbacterium</taxon>
    </lineage>
</organism>
<keyword evidence="1" id="KW-0732">Signal</keyword>
<dbReference type="RefSeq" id="WP_396638826.1">
    <property type="nucleotide sequence ID" value="NZ_JBIQWL010000001.1"/>
</dbReference>
<sequence>MARDRWALRRTAAVLAAACLLTAHFAYVTEADAASGRRAGESGVVCGFMAGGGGGHAIVCARRPLTLSLDAFGGSSSS</sequence>
<gene>
    <name evidence="2" type="ORF">ACH3VR_00680</name>
</gene>
<dbReference type="Proteomes" id="UP001610861">
    <property type="component" value="Unassembled WGS sequence"/>
</dbReference>
<reference evidence="2 3" key="1">
    <citation type="submission" date="2024-09" db="EMBL/GenBank/DDBJ databases">
        <authorList>
            <person name="Pan X."/>
        </authorList>
    </citation>
    <scope>NUCLEOTIDE SEQUENCE [LARGE SCALE GENOMIC DNA]</scope>
    <source>
        <strain evidence="2 3">B2969</strain>
    </source>
</reference>
<evidence type="ECO:0000256" key="1">
    <source>
        <dbReference type="SAM" id="SignalP"/>
    </source>
</evidence>
<evidence type="ECO:0000313" key="3">
    <source>
        <dbReference type="Proteomes" id="UP001610861"/>
    </source>
</evidence>
<accession>A0ABW7Q2G4</accession>
<keyword evidence="3" id="KW-1185">Reference proteome</keyword>
<evidence type="ECO:0000313" key="2">
    <source>
        <dbReference type="EMBL" id="MFH8248866.1"/>
    </source>
</evidence>
<name>A0ABW7Q2G4_9MICO</name>
<comment type="caution">
    <text evidence="2">The sequence shown here is derived from an EMBL/GenBank/DDBJ whole genome shotgun (WGS) entry which is preliminary data.</text>
</comment>
<protein>
    <submittedName>
        <fullName evidence="2">Uncharacterized protein</fullName>
    </submittedName>
</protein>
<proteinExistence type="predicted"/>
<feature type="signal peptide" evidence="1">
    <location>
        <begin position="1"/>
        <end position="26"/>
    </location>
</feature>